<dbReference type="SFLD" id="SFLDS00029">
    <property type="entry name" value="Radical_SAM"/>
    <property type="match status" value="1"/>
</dbReference>
<comment type="cofactor">
    <cofactor evidence="1">
        <name>[4Fe-4S] cluster</name>
        <dbReference type="ChEBI" id="CHEBI:49883"/>
    </cofactor>
</comment>
<dbReference type="Gene3D" id="3.20.20.70">
    <property type="entry name" value="Aldolase class I"/>
    <property type="match status" value="1"/>
</dbReference>
<dbReference type="SFLD" id="SFLDG01094">
    <property type="entry name" value="Uncharacterised_Radical_SAM_Su"/>
    <property type="match status" value="1"/>
</dbReference>
<comment type="caution">
    <text evidence="8">The sequence shown here is derived from an EMBL/GenBank/DDBJ whole genome shotgun (WGS) entry which is preliminary data.</text>
</comment>
<dbReference type="GO" id="GO:0046872">
    <property type="term" value="F:metal ion binding"/>
    <property type="evidence" value="ECO:0007669"/>
    <property type="project" value="UniProtKB-KW"/>
</dbReference>
<organism evidence="8 9">
    <name type="scientific">candidate division WOR-3 bacterium 4484_100</name>
    <dbReference type="NCBI Taxonomy" id="1936077"/>
    <lineage>
        <taxon>Bacteria</taxon>
        <taxon>Bacteria division WOR-3</taxon>
    </lineage>
</organism>
<dbReference type="EMBL" id="MUKB01000042">
    <property type="protein sequence ID" value="OPX18085.1"/>
    <property type="molecule type" value="Genomic_DNA"/>
</dbReference>
<evidence type="ECO:0000313" key="8">
    <source>
        <dbReference type="EMBL" id="OPX18085.1"/>
    </source>
</evidence>
<evidence type="ECO:0000313" key="9">
    <source>
        <dbReference type="Proteomes" id="UP000191663"/>
    </source>
</evidence>
<evidence type="ECO:0000256" key="5">
    <source>
        <dbReference type="ARBA" id="ARBA00023004"/>
    </source>
</evidence>
<keyword evidence="3" id="KW-0949">S-adenosyl-L-methionine</keyword>
<reference evidence="9" key="1">
    <citation type="submission" date="2017-01" db="EMBL/GenBank/DDBJ databases">
        <title>Novel pathways for hydrocarbon cycling and metabolic interdependencies in hydrothermal sediment communities.</title>
        <authorList>
            <person name="Dombrowski N."/>
            <person name="Seitz K."/>
            <person name="Teske A."/>
            <person name="Baker B."/>
        </authorList>
    </citation>
    <scope>NUCLEOTIDE SEQUENCE [LARGE SCALE GENOMIC DNA]</scope>
</reference>
<dbReference type="SUPFAM" id="SSF102114">
    <property type="entry name" value="Radical SAM enzymes"/>
    <property type="match status" value="1"/>
</dbReference>
<dbReference type="AlphaFoldDB" id="A0A1V4QGV0"/>
<dbReference type="NCBIfam" id="TIGR02495">
    <property type="entry name" value="NrdG2"/>
    <property type="match status" value="1"/>
</dbReference>
<keyword evidence="2" id="KW-0004">4Fe-4S</keyword>
<evidence type="ECO:0000256" key="4">
    <source>
        <dbReference type="ARBA" id="ARBA00022723"/>
    </source>
</evidence>
<keyword evidence="6" id="KW-0411">Iron-sulfur</keyword>
<dbReference type="CDD" id="cd01335">
    <property type="entry name" value="Radical_SAM"/>
    <property type="match status" value="1"/>
</dbReference>
<evidence type="ECO:0000259" key="7">
    <source>
        <dbReference type="PROSITE" id="PS51918"/>
    </source>
</evidence>
<evidence type="ECO:0000256" key="3">
    <source>
        <dbReference type="ARBA" id="ARBA00022691"/>
    </source>
</evidence>
<feature type="domain" description="Radical SAM core" evidence="7">
    <location>
        <begin position="12"/>
        <end position="230"/>
    </location>
</feature>
<dbReference type="Pfam" id="PF04055">
    <property type="entry name" value="Radical_SAM"/>
    <property type="match status" value="1"/>
</dbReference>
<dbReference type="Proteomes" id="UP000191663">
    <property type="component" value="Unassembled WGS sequence"/>
</dbReference>
<accession>A0A1V4QGV0</accession>
<keyword evidence="5" id="KW-0408">Iron</keyword>
<dbReference type="InterPro" id="IPR013785">
    <property type="entry name" value="Aldolase_TIM"/>
</dbReference>
<dbReference type="InterPro" id="IPR058240">
    <property type="entry name" value="rSAM_sf"/>
</dbReference>
<dbReference type="GO" id="GO:0003824">
    <property type="term" value="F:catalytic activity"/>
    <property type="evidence" value="ECO:0007669"/>
    <property type="project" value="InterPro"/>
</dbReference>
<gene>
    <name evidence="8" type="ORF">BXT86_03000</name>
</gene>
<evidence type="ECO:0000256" key="1">
    <source>
        <dbReference type="ARBA" id="ARBA00001966"/>
    </source>
</evidence>
<dbReference type="PANTHER" id="PTHR30352">
    <property type="entry name" value="PYRUVATE FORMATE-LYASE-ACTIVATING ENZYME"/>
    <property type="match status" value="1"/>
</dbReference>
<name>A0A1V4QGV0_UNCW3</name>
<dbReference type="PANTHER" id="PTHR30352:SF5">
    <property type="entry name" value="PYRUVATE FORMATE-LYASE 1-ACTIVATING ENZYME"/>
    <property type="match status" value="1"/>
</dbReference>
<dbReference type="PROSITE" id="PS51918">
    <property type="entry name" value="RADICAL_SAM"/>
    <property type="match status" value="1"/>
</dbReference>
<dbReference type="InterPro" id="IPR007197">
    <property type="entry name" value="rSAM"/>
</dbReference>
<dbReference type="InterPro" id="IPR012840">
    <property type="entry name" value="NrdG2"/>
</dbReference>
<dbReference type="InterPro" id="IPR034457">
    <property type="entry name" value="Organic_radical-activating"/>
</dbReference>
<sequence>MIRAIIETSLVDWDGKLTTVLFFDKCNFLCPFCQNWELILHSERFPIIEWDTIEKKLKQKKGWIDAVVLTGGEPLVFKKDVFELTRRIKGLDLLIKLDTNGSFPEILKTLLKEKLIDYVAMDIKAPLDERYFKAAGKMIELNKLKSSIEILMQGSVEYEFRTTCVPGLINKEIIKKMGESIRGAKRWVLQQYVPDNAYKEEYRKLKVFTKKEAEQFLEDARTYVSNTELRGKFY</sequence>
<proteinExistence type="predicted"/>
<evidence type="ECO:0000256" key="6">
    <source>
        <dbReference type="ARBA" id="ARBA00023014"/>
    </source>
</evidence>
<dbReference type="GO" id="GO:0051539">
    <property type="term" value="F:4 iron, 4 sulfur cluster binding"/>
    <property type="evidence" value="ECO:0007669"/>
    <property type="project" value="UniProtKB-KW"/>
</dbReference>
<keyword evidence="4" id="KW-0479">Metal-binding</keyword>
<protein>
    <submittedName>
        <fullName evidence="8">Anaerobic ribonucleoside-triphosphate reductase activating protein</fullName>
    </submittedName>
</protein>
<evidence type="ECO:0000256" key="2">
    <source>
        <dbReference type="ARBA" id="ARBA00022485"/>
    </source>
</evidence>